<dbReference type="PANTHER" id="PTHR46967">
    <property type="entry name" value="INSULIN-LIKE GROWTH FACTOR BINDING PROTEIN,N-TERMINAL"/>
    <property type="match status" value="1"/>
</dbReference>
<feature type="compositionally biased region" description="Basic residues" evidence="1">
    <location>
        <begin position="1515"/>
        <end position="1529"/>
    </location>
</feature>
<organism evidence="3 4">
    <name type="scientific">Triparma columacea</name>
    <dbReference type="NCBI Taxonomy" id="722753"/>
    <lineage>
        <taxon>Eukaryota</taxon>
        <taxon>Sar</taxon>
        <taxon>Stramenopiles</taxon>
        <taxon>Ochrophyta</taxon>
        <taxon>Bolidophyceae</taxon>
        <taxon>Parmales</taxon>
        <taxon>Triparmaceae</taxon>
        <taxon>Triparma</taxon>
    </lineage>
</organism>
<comment type="caution">
    <text evidence="3">The sequence shown here is derived from an EMBL/GenBank/DDBJ whole genome shotgun (WGS) entry which is preliminary data.</text>
</comment>
<dbReference type="PANTHER" id="PTHR46967:SF2">
    <property type="entry name" value="SUSHI, VON WILLEBRAND FACTOR TYPE A, EGF AND PENTRAXIN DOMAIN-CONTAINING PROTEIN 1-LIKE"/>
    <property type="match status" value="1"/>
</dbReference>
<evidence type="ECO:0000313" key="4">
    <source>
        <dbReference type="Proteomes" id="UP001165065"/>
    </source>
</evidence>
<reference evidence="4" key="1">
    <citation type="journal article" date="2023" name="Commun. Biol.">
        <title>Genome analysis of Parmales, the sister group of diatoms, reveals the evolutionary specialization of diatoms from phago-mixotrophs to photoautotrophs.</title>
        <authorList>
            <person name="Ban H."/>
            <person name="Sato S."/>
            <person name="Yoshikawa S."/>
            <person name="Yamada K."/>
            <person name="Nakamura Y."/>
            <person name="Ichinomiya M."/>
            <person name="Sato N."/>
            <person name="Blanc-Mathieu R."/>
            <person name="Endo H."/>
            <person name="Kuwata A."/>
            <person name="Ogata H."/>
        </authorList>
    </citation>
    <scope>NUCLEOTIDE SEQUENCE [LARGE SCALE GENOMIC DNA]</scope>
</reference>
<evidence type="ECO:0000313" key="3">
    <source>
        <dbReference type="EMBL" id="GMI39527.1"/>
    </source>
</evidence>
<dbReference type="SMART" id="SM01411">
    <property type="entry name" value="Ephrin_rec_like"/>
    <property type="match status" value="11"/>
</dbReference>
<feature type="region of interest" description="Disordered" evidence="1">
    <location>
        <begin position="1479"/>
        <end position="1540"/>
    </location>
</feature>
<feature type="region of interest" description="Disordered" evidence="1">
    <location>
        <begin position="1389"/>
        <end position="1444"/>
    </location>
</feature>
<feature type="chain" id="PRO_5040898884" description="Tyrosine-protein kinase ephrin type A/B receptor-like domain-containing protein" evidence="2">
    <location>
        <begin position="24"/>
        <end position="1563"/>
    </location>
</feature>
<evidence type="ECO:0000256" key="2">
    <source>
        <dbReference type="SAM" id="SignalP"/>
    </source>
</evidence>
<keyword evidence="4" id="KW-1185">Reference proteome</keyword>
<name>A0A9W7GC11_9STRA</name>
<sequence>MIAPDRFILFLLTFLALAPLVASAPDCGASGSCGDCTDTLLAVYDPDTCHTDNNHNMCTGRTKDVCDASCPNGYGIFKGTGGCGFLWTGDKKRCAQCSKGYSAEEGCGEATCKVWGIEVWSTCEAQGGCIPCAVGKYAANDGSTTCAECPAGKQSYFDTTKSSSQMIDITKEAGRLAPIKVGAATNCYTCPMGKRGEQPGELLCDTCKGNTYTDKVGQTECPYCPPGKQAENWSYELVTEGSNIDDFYKSCDSEDCQEPDGTASTKCNDCPRGRFSTNLDDEDQHSSTREKMGCVSCAGFEPGKGYTSDPGMDYCYPCPAGTHGNSSGLCEFCEAGKYMNSTGRLGECNPCRDYGLVVLKSNDARHTGYVSNTGSSHCTPCPAGKFMTENECQDCTAGKYAEEAWDTCLDCNVGKSSGVASGECVECELGKYNDNIGGICTDCAIGDYADKAGSVICKPCLQNLIGLKTGLANCTWCEAGKYEKAPYDNSCVECVDGKYRERDSSSIECKSCAMIGLGYVNGMASNVLNAEKTGFAAASDLGHATCYPCPAGSSGLKHDSENKYVIDFAQYNNSCHVCPEGLQSGKGSEICHVCGPGKEPCSCDGTDPDCSSSCINNCKSCPAGKAGIGGCENCPAGKYQGTLTEDTKAYNFCIDCAAGRESMDGQTDCTPCNAGNYSSGGEICKYCKGGFIPEDDKMFCKSCNTDWGSNLGGGEYAAPGDAVCSKCPAGRFSPRLQVNTKEEDCLVCPPGKFTAEDGKTSCDECEKGTFSKVEGRNTACESCEAGKVATEEGTTDCTLCVAGTYEKDREECRDCEAGKYTDRDGVSETGSGLSKVNCEDCKAGKYQNKEGEAFCTDCEVGKYQDATGKEECDSCDAGETTLTVGQSTCITCLAGTIASATDGLCEVCAAGKALLSGDDECTLCSDGSKSTAGSTSCDDCPDGKFTRGAGDDMCFSEDDFFQVCPMGQSPITNTCRYWHQDRIVDVAESGINPFSDGCSDLRLCSRQGLGSLTAYSNSYAIYCNACATGYTSFNIPNANNANLPGLSDASKSECRQKLVQGSGVASAPTMCYKKEGEFGSCPNGTQCMYLYEDDSTLTSKSGGELSPFTRYNETIAHDSCAEYEVCDIDNSGAVPELTIACTKCASEMGYFALHESSVALAAPGSLACTGKKALSCTSLGSLDTCPANLATIFESGGSMNCKYQVSAGGTWDTVSPGGGSPINFCNEYEICESDSTDVYIQCGGCKDGFIGASYSSQSYGNNEDCSAYKNPTECVQERAVGSTCPNYGGDGSIEVKCHYHAESPRGWKEYDQGDNSPFMMGNFDTCKKYETCFHNVTQSGTTVTHEYWAMCKYCAAGYVMVEGNYDERYNNLPGFGCIGNGKWATRCEKITNAPSPDPTPSPVRQAPVTPSPTIRPYNGGDGAGGGEDGEDGEDGGEGGGVIGGERQEVPLGAIAGGGLGFFFVALAIMWKIMLGGGFGGGGGGEKKDKKGKKKKKKKKRDDDWDEEEFGGGGEKKKKDKKDKKKKKKRHDDDDYDVEMKGLSYGRESSMAFETQNPMAKNHY</sequence>
<dbReference type="SUPFAM" id="SSF57184">
    <property type="entry name" value="Growth factor receptor domain"/>
    <property type="match status" value="4"/>
</dbReference>
<accession>A0A9W7GC11</accession>
<evidence type="ECO:0000256" key="1">
    <source>
        <dbReference type="SAM" id="MobiDB-lite"/>
    </source>
</evidence>
<evidence type="ECO:0008006" key="5">
    <source>
        <dbReference type="Google" id="ProtNLM"/>
    </source>
</evidence>
<protein>
    <recommendedName>
        <fullName evidence="5">Tyrosine-protein kinase ephrin type A/B receptor-like domain-containing protein</fullName>
    </recommendedName>
</protein>
<feature type="compositionally biased region" description="Basic residues" evidence="1">
    <location>
        <begin position="1489"/>
        <end position="1499"/>
    </location>
</feature>
<feature type="compositionally biased region" description="Acidic residues" evidence="1">
    <location>
        <begin position="1427"/>
        <end position="1436"/>
    </location>
</feature>
<feature type="signal peptide" evidence="2">
    <location>
        <begin position="1"/>
        <end position="23"/>
    </location>
</feature>
<dbReference type="Gene3D" id="2.10.50.10">
    <property type="entry name" value="Tumor Necrosis Factor Receptor, subunit A, domain 2"/>
    <property type="match status" value="3"/>
</dbReference>
<dbReference type="InterPro" id="IPR009030">
    <property type="entry name" value="Growth_fac_rcpt_cys_sf"/>
</dbReference>
<dbReference type="EMBL" id="BRYA01000105">
    <property type="protein sequence ID" value="GMI39527.1"/>
    <property type="molecule type" value="Genomic_DNA"/>
</dbReference>
<dbReference type="OrthoDB" id="189739at2759"/>
<gene>
    <name evidence="3" type="ORF">TrCOL_g11751</name>
</gene>
<proteinExistence type="predicted"/>
<keyword evidence="2" id="KW-0732">Signal</keyword>
<dbReference type="Proteomes" id="UP001165065">
    <property type="component" value="Unassembled WGS sequence"/>
</dbReference>